<keyword evidence="3" id="KW-1185">Reference proteome</keyword>
<comment type="caution">
    <text evidence="2">The sequence shown here is derived from an EMBL/GenBank/DDBJ whole genome shotgun (WGS) entry which is preliminary data.</text>
</comment>
<feature type="region of interest" description="Disordered" evidence="1">
    <location>
        <begin position="1"/>
        <end position="97"/>
    </location>
</feature>
<organism evidence="2 3">
    <name type="scientific">Austropuccinia psidii MF-1</name>
    <dbReference type="NCBI Taxonomy" id="1389203"/>
    <lineage>
        <taxon>Eukaryota</taxon>
        <taxon>Fungi</taxon>
        <taxon>Dikarya</taxon>
        <taxon>Basidiomycota</taxon>
        <taxon>Pucciniomycotina</taxon>
        <taxon>Pucciniomycetes</taxon>
        <taxon>Pucciniales</taxon>
        <taxon>Sphaerophragmiaceae</taxon>
        <taxon>Austropuccinia</taxon>
    </lineage>
</organism>
<dbReference type="AlphaFoldDB" id="A0A9Q3GQA0"/>
<evidence type="ECO:0000313" key="2">
    <source>
        <dbReference type="EMBL" id="MBW0475075.1"/>
    </source>
</evidence>
<evidence type="ECO:0000256" key="1">
    <source>
        <dbReference type="SAM" id="MobiDB-lite"/>
    </source>
</evidence>
<protein>
    <submittedName>
        <fullName evidence="2">Uncharacterized protein</fullName>
    </submittedName>
</protein>
<gene>
    <name evidence="2" type="ORF">O181_014790</name>
</gene>
<feature type="compositionally biased region" description="Pro residues" evidence="1">
    <location>
        <begin position="50"/>
        <end position="61"/>
    </location>
</feature>
<sequence>MTLPPFVEPSQTNEPPIPGPSPSAKPHEDTLTSHPTPPHSVIIINNTPIGSPPSPCVPSPSTPTLVPSPENPTASSPHSHNEAHQEFTHLKPTLMIP</sequence>
<dbReference type="EMBL" id="AVOT02003980">
    <property type="protein sequence ID" value="MBW0475075.1"/>
    <property type="molecule type" value="Genomic_DNA"/>
</dbReference>
<accession>A0A9Q3GQA0</accession>
<proteinExistence type="predicted"/>
<reference evidence="2" key="1">
    <citation type="submission" date="2021-03" db="EMBL/GenBank/DDBJ databases">
        <title>Draft genome sequence of rust myrtle Austropuccinia psidii MF-1, a brazilian biotype.</title>
        <authorList>
            <person name="Quecine M.C."/>
            <person name="Pachon D.M.R."/>
            <person name="Bonatelli M.L."/>
            <person name="Correr F.H."/>
            <person name="Franceschini L.M."/>
            <person name="Leite T.F."/>
            <person name="Margarido G.R.A."/>
            <person name="Almeida C.A."/>
            <person name="Ferrarezi J.A."/>
            <person name="Labate C.A."/>
        </authorList>
    </citation>
    <scope>NUCLEOTIDE SEQUENCE</scope>
    <source>
        <strain evidence="2">MF-1</strain>
    </source>
</reference>
<feature type="compositionally biased region" description="Basic and acidic residues" evidence="1">
    <location>
        <begin position="79"/>
        <end position="89"/>
    </location>
</feature>
<evidence type="ECO:0000313" key="3">
    <source>
        <dbReference type="Proteomes" id="UP000765509"/>
    </source>
</evidence>
<name>A0A9Q3GQA0_9BASI</name>
<dbReference type="Proteomes" id="UP000765509">
    <property type="component" value="Unassembled WGS sequence"/>
</dbReference>